<dbReference type="AlphaFoldDB" id="A0A0P9D898"/>
<gene>
    <name evidence="2" type="ORF">SE17_36370</name>
</gene>
<sequence length="342" mass="37370">LPRNDTRAAIDRSDAVHLFAERVRQLAAEPALGSANLQAIAHICRQLGGSPLGIELAASWCRALSPNEIAADLTRGLDILSRTDRDADPRHRSMRVVFEQSWALLSSEEHHALARMSVFRGGGDRQAVTNVAQTSLVTLTELLDKSLLRREESGGATRYTLHELVRQFAAEKLAGDPGDQRATEQRHMNFYAEYLQSAFLPSADTTTAPWRRVQTDMDNIHAAWSLAVDTRNAATLQAMVRGLMTLFDAQGAGQEGIVLLERAAEALKADAAAVGARGRILGWLGYLLFRASRKDEAAARVQEGLALMQDHGGAIGLADLLHNLAWFDFFAGNLVAARDQWA</sequence>
<feature type="non-terminal residue" evidence="2">
    <location>
        <position position="1"/>
    </location>
</feature>
<keyword evidence="3" id="KW-1185">Reference proteome</keyword>
<feature type="non-terminal residue" evidence="2">
    <location>
        <position position="342"/>
    </location>
</feature>
<dbReference type="EMBL" id="LJCR01002422">
    <property type="protein sequence ID" value="KPV48755.1"/>
    <property type="molecule type" value="Genomic_DNA"/>
</dbReference>
<dbReference type="Pfam" id="PF25872">
    <property type="entry name" value="HTH_77"/>
    <property type="match status" value="1"/>
</dbReference>
<evidence type="ECO:0000259" key="1">
    <source>
        <dbReference type="Pfam" id="PF25872"/>
    </source>
</evidence>
<dbReference type="PANTHER" id="PTHR47691:SF3">
    <property type="entry name" value="HTH-TYPE TRANSCRIPTIONAL REGULATOR RV0890C-RELATED"/>
    <property type="match status" value="1"/>
</dbReference>
<dbReference type="PANTHER" id="PTHR47691">
    <property type="entry name" value="REGULATOR-RELATED"/>
    <property type="match status" value="1"/>
</dbReference>
<name>A0A0P9D898_9CHLR</name>
<feature type="domain" description="Winged helix-turn-helix" evidence="1">
    <location>
        <begin position="105"/>
        <end position="174"/>
    </location>
</feature>
<comment type="caution">
    <text evidence="2">The sequence shown here is derived from an EMBL/GenBank/DDBJ whole genome shotgun (WGS) entry which is preliminary data.</text>
</comment>
<evidence type="ECO:0000313" key="2">
    <source>
        <dbReference type="EMBL" id="KPV48755.1"/>
    </source>
</evidence>
<proteinExistence type="predicted"/>
<reference evidence="2 3" key="1">
    <citation type="submission" date="2015-09" db="EMBL/GenBank/DDBJ databases">
        <title>Draft genome sequence of Kouleothrix aurantiaca JCM 19913.</title>
        <authorList>
            <person name="Hemp J."/>
        </authorList>
    </citation>
    <scope>NUCLEOTIDE SEQUENCE [LARGE SCALE GENOMIC DNA]</scope>
    <source>
        <strain evidence="2 3">COM-B</strain>
    </source>
</reference>
<dbReference type="Proteomes" id="UP000050509">
    <property type="component" value="Unassembled WGS sequence"/>
</dbReference>
<dbReference type="InterPro" id="IPR058852">
    <property type="entry name" value="HTH_77"/>
</dbReference>
<accession>A0A0P9D898</accession>
<organism evidence="2 3">
    <name type="scientific">Kouleothrix aurantiaca</name>
    <dbReference type="NCBI Taxonomy" id="186479"/>
    <lineage>
        <taxon>Bacteria</taxon>
        <taxon>Bacillati</taxon>
        <taxon>Chloroflexota</taxon>
        <taxon>Chloroflexia</taxon>
        <taxon>Chloroflexales</taxon>
        <taxon>Roseiflexineae</taxon>
        <taxon>Roseiflexaceae</taxon>
        <taxon>Kouleothrix</taxon>
    </lineage>
</organism>
<protein>
    <recommendedName>
        <fullName evidence="1">Winged helix-turn-helix domain-containing protein</fullName>
    </recommendedName>
</protein>
<evidence type="ECO:0000313" key="3">
    <source>
        <dbReference type="Proteomes" id="UP000050509"/>
    </source>
</evidence>